<keyword evidence="2" id="KW-1185">Reference proteome</keyword>
<evidence type="ECO:0000313" key="1">
    <source>
        <dbReference type="EMBL" id="MBB4229346.1"/>
    </source>
</evidence>
<evidence type="ECO:0000313" key="2">
    <source>
        <dbReference type="Proteomes" id="UP000551353"/>
    </source>
</evidence>
<reference evidence="1 2" key="1">
    <citation type="submission" date="2020-08" db="EMBL/GenBank/DDBJ databases">
        <title>Genomic Encyclopedia of Type Strains, Phase IV (KMG-V): Genome sequencing to study the core and pangenomes of soil and plant-associated prokaryotes.</title>
        <authorList>
            <person name="Whitman W."/>
        </authorList>
    </citation>
    <scope>NUCLEOTIDE SEQUENCE [LARGE SCALE GENOMIC DNA]</scope>
    <source>
        <strain evidence="1 2">SEMIA 4087</strain>
    </source>
</reference>
<proteinExistence type="predicted"/>
<sequence length="31" mass="3492">MISMSRRHKKLTLSMAAADEIKTEAFALEVI</sequence>
<protein>
    <submittedName>
        <fullName evidence="1">Uncharacterized protein</fullName>
    </submittedName>
</protein>
<dbReference type="EMBL" id="JACIFX010000004">
    <property type="protein sequence ID" value="MBB4229346.1"/>
    <property type="molecule type" value="Genomic_DNA"/>
</dbReference>
<dbReference type="Proteomes" id="UP000551353">
    <property type="component" value="Unassembled WGS sequence"/>
</dbReference>
<gene>
    <name evidence="1" type="ORF">GGD56_003197</name>
</gene>
<name>A0ABR6IN76_9HYPH</name>
<organism evidence="1 2">
    <name type="scientific">Rhizobium mongolense</name>
    <dbReference type="NCBI Taxonomy" id="57676"/>
    <lineage>
        <taxon>Bacteria</taxon>
        <taxon>Pseudomonadati</taxon>
        <taxon>Pseudomonadota</taxon>
        <taxon>Alphaproteobacteria</taxon>
        <taxon>Hyphomicrobiales</taxon>
        <taxon>Rhizobiaceae</taxon>
        <taxon>Rhizobium/Agrobacterium group</taxon>
        <taxon>Rhizobium</taxon>
    </lineage>
</organism>
<comment type="caution">
    <text evidence="1">The sequence shown here is derived from an EMBL/GenBank/DDBJ whole genome shotgun (WGS) entry which is preliminary data.</text>
</comment>
<accession>A0ABR6IN76</accession>